<feature type="transmembrane region" description="Helical" evidence="9">
    <location>
        <begin position="61"/>
        <end position="82"/>
    </location>
</feature>
<dbReference type="Pfam" id="PF02653">
    <property type="entry name" value="BPD_transp_2"/>
    <property type="match status" value="1"/>
</dbReference>
<evidence type="ECO:0000256" key="5">
    <source>
        <dbReference type="ARBA" id="ARBA00022970"/>
    </source>
</evidence>
<evidence type="ECO:0000256" key="9">
    <source>
        <dbReference type="SAM" id="Phobius"/>
    </source>
</evidence>
<evidence type="ECO:0000256" key="4">
    <source>
        <dbReference type="ARBA" id="ARBA00022692"/>
    </source>
</evidence>
<dbReference type="Proteomes" id="UP000664701">
    <property type="component" value="Chromosome"/>
</dbReference>
<proteinExistence type="inferred from homology"/>
<reference evidence="10 11" key="1">
    <citation type="submission" date="2021-03" db="EMBL/GenBank/DDBJ databases">
        <authorList>
            <person name="Gilmore M.S."/>
            <person name="Schwartzman J."/>
            <person name="Van Tyne D."/>
            <person name="Martin M."/>
            <person name="Earl A.M."/>
            <person name="Manson A.L."/>
            <person name="Straub T."/>
            <person name="Salamzade R."/>
            <person name="Saavedra J."/>
            <person name="Lebreton F."/>
            <person name="Prichula J."/>
            <person name="Schaufler K."/>
            <person name="Gaca A."/>
            <person name="Sgardioli B."/>
            <person name="Wagenaar J."/>
            <person name="Strong T."/>
        </authorList>
    </citation>
    <scope>NUCLEOTIDE SEQUENCE [LARGE SCALE GENOMIC DNA]</scope>
    <source>
        <strain evidence="10 11">DIV2402</strain>
    </source>
</reference>
<feature type="transmembrane region" description="Helical" evidence="9">
    <location>
        <begin position="186"/>
        <end position="211"/>
    </location>
</feature>
<comment type="subcellular location">
    <subcellularLocation>
        <location evidence="1">Cell membrane</location>
        <topology evidence="1">Multi-pass membrane protein</topology>
    </subcellularLocation>
</comment>
<keyword evidence="4 9" id="KW-0812">Transmembrane</keyword>
<evidence type="ECO:0000256" key="7">
    <source>
        <dbReference type="ARBA" id="ARBA00023136"/>
    </source>
</evidence>
<dbReference type="InterPro" id="IPR052157">
    <property type="entry name" value="BCAA_transport_permease"/>
</dbReference>
<dbReference type="PANTHER" id="PTHR11795:SF445">
    <property type="entry name" value="AMINO ACID ABC TRANSPORTER PERMEASE PROTEIN"/>
    <property type="match status" value="1"/>
</dbReference>
<comment type="similarity">
    <text evidence="8">Belongs to the binding-protein-dependent transport system permease family. LivHM subfamily.</text>
</comment>
<evidence type="ECO:0000256" key="1">
    <source>
        <dbReference type="ARBA" id="ARBA00004651"/>
    </source>
</evidence>
<feature type="transmembrane region" description="Helical" evidence="9">
    <location>
        <begin position="260"/>
        <end position="277"/>
    </location>
</feature>
<dbReference type="InterPro" id="IPR001851">
    <property type="entry name" value="ABC_transp_permease"/>
</dbReference>
<keyword evidence="3" id="KW-1003">Cell membrane</keyword>
<gene>
    <name evidence="10" type="ORF">DOK78_002571</name>
</gene>
<feature type="transmembrane region" description="Helical" evidence="9">
    <location>
        <begin position="94"/>
        <end position="113"/>
    </location>
</feature>
<keyword evidence="11" id="KW-1185">Reference proteome</keyword>
<evidence type="ECO:0000313" key="11">
    <source>
        <dbReference type="Proteomes" id="UP000664701"/>
    </source>
</evidence>
<keyword evidence="7 9" id="KW-0472">Membrane</keyword>
<dbReference type="CDD" id="cd06582">
    <property type="entry name" value="TM_PBP1_LivH_like"/>
    <property type="match status" value="1"/>
</dbReference>
<keyword evidence="2" id="KW-0813">Transport</keyword>
<evidence type="ECO:0000256" key="6">
    <source>
        <dbReference type="ARBA" id="ARBA00022989"/>
    </source>
</evidence>
<evidence type="ECO:0000256" key="2">
    <source>
        <dbReference type="ARBA" id="ARBA00022448"/>
    </source>
</evidence>
<keyword evidence="5" id="KW-0029">Amino-acid transport</keyword>
<reference evidence="10 11" key="2">
    <citation type="submission" date="2024-03" db="EMBL/GenBank/DDBJ databases">
        <title>The Genome Sequence of Enterococcus sp. DIV2402.</title>
        <authorList>
            <consortium name="The Broad Institute Genomics Platform"/>
            <consortium name="The Broad Institute Microbial Omics Core"/>
            <consortium name="The Broad Institute Genomic Center for Infectious Diseases"/>
            <person name="Earl A."/>
            <person name="Manson A."/>
            <person name="Gilmore M."/>
            <person name="Schwartman J."/>
            <person name="Shea T."/>
            <person name="Abouelleil A."/>
            <person name="Cao P."/>
            <person name="Chapman S."/>
            <person name="Cusick C."/>
            <person name="Young S."/>
            <person name="Neafsey D."/>
            <person name="Nusbaum C."/>
            <person name="Birren B."/>
        </authorList>
    </citation>
    <scope>NUCLEOTIDE SEQUENCE [LARGE SCALE GENOMIC DNA]</scope>
    <source>
        <strain evidence="10 11">DIV2402</strain>
    </source>
</reference>
<name>A0ABZ2SU07_9ENTE</name>
<dbReference type="PANTHER" id="PTHR11795">
    <property type="entry name" value="BRANCHED-CHAIN AMINO ACID TRANSPORT SYSTEM PERMEASE PROTEIN LIVH"/>
    <property type="match status" value="1"/>
</dbReference>
<feature type="transmembrane region" description="Helical" evidence="9">
    <location>
        <begin position="6"/>
        <end position="27"/>
    </location>
</feature>
<evidence type="ECO:0000313" key="10">
    <source>
        <dbReference type="EMBL" id="WYJ77931.1"/>
    </source>
</evidence>
<protein>
    <submittedName>
        <fullName evidence="10">Branched-chain amino acid transport system permease</fullName>
    </submittedName>
</protein>
<keyword evidence="6 9" id="KW-1133">Transmembrane helix</keyword>
<evidence type="ECO:0000256" key="3">
    <source>
        <dbReference type="ARBA" id="ARBA00022475"/>
    </source>
</evidence>
<sequence length="283" mass="30718">MFVQVLFEGLVMGAIYALIAMGIALVWGVMNILSFSQGEFMMISMYLAFYLNQSLKLDPLLSIPIVAVVMFFFGVMIYLLLIKKALKGPLLSQRLVTFSLGLVLTNGMLMLAGGQYKNIPNLLVQGSIDLGVLTISKQKLVPLVICIVVTTLLFWFMKKTTLGNAISATAQDKMAAELIGINTNRAYMIAFGLSASIAGIAGCALTYFYYINPTVGAPFLIFGFIAVCIGGFGSIIGAFLGGLLMGFIDLFTGTYLSVSYKYLAICMLFIIIVSWKPKGLFGR</sequence>
<dbReference type="RefSeq" id="WP_207871892.1">
    <property type="nucleotide sequence ID" value="NZ_CP147251.1"/>
</dbReference>
<dbReference type="EMBL" id="CP147251">
    <property type="protein sequence ID" value="WYJ77931.1"/>
    <property type="molecule type" value="Genomic_DNA"/>
</dbReference>
<feature type="transmembrane region" description="Helical" evidence="9">
    <location>
        <begin position="217"/>
        <end position="248"/>
    </location>
</feature>
<organism evidence="10 11">
    <name type="scientific">Candidatus Enterococcus lowellii</name>
    <dbReference type="NCBI Taxonomy" id="2230877"/>
    <lineage>
        <taxon>Bacteria</taxon>
        <taxon>Bacillati</taxon>
        <taxon>Bacillota</taxon>
        <taxon>Bacilli</taxon>
        <taxon>Lactobacillales</taxon>
        <taxon>Enterococcaceae</taxon>
        <taxon>Enterococcus</taxon>
    </lineage>
</organism>
<accession>A0ABZ2SU07</accession>
<feature type="transmembrane region" description="Helical" evidence="9">
    <location>
        <begin position="140"/>
        <end position="157"/>
    </location>
</feature>
<evidence type="ECO:0000256" key="8">
    <source>
        <dbReference type="ARBA" id="ARBA00037998"/>
    </source>
</evidence>